<proteinExistence type="predicted"/>
<evidence type="ECO:0000313" key="2">
    <source>
        <dbReference type="Proteomes" id="UP001370758"/>
    </source>
</evidence>
<evidence type="ECO:0000313" key="1">
    <source>
        <dbReference type="EMBL" id="KAK6498346.1"/>
    </source>
</evidence>
<evidence type="ECO:0008006" key="3">
    <source>
        <dbReference type="Google" id="ProtNLM"/>
    </source>
</evidence>
<keyword evidence="2" id="KW-1185">Reference proteome</keyword>
<protein>
    <recommendedName>
        <fullName evidence="3">F-box domain-containing protein</fullName>
    </recommendedName>
</protein>
<sequence>MGPSINKVPYELWLMIYEYLQKTDLKALSSCSAEHRRRIVRLLYGHIRLSGASVAAFVNGSFKDLGALVSEVTFDGLLDGRSAHETLRLCELYCASLGVFPNLIGVHVPISTCRHYERKIPLAIVRGMMHYPFYQNLRTVCFDAQLIDYEDSRLQDWVDSKTQLSTAALQFLTLANGPGQQGAHFLQNLEVASGYSFGSLLLRPLRSQLW</sequence>
<gene>
    <name evidence="1" type="ORF">TWF481_010937</name>
</gene>
<dbReference type="AlphaFoldDB" id="A0AAV9VYA7"/>
<dbReference type="EMBL" id="JAVHJL010000008">
    <property type="protein sequence ID" value="KAK6498346.1"/>
    <property type="molecule type" value="Genomic_DNA"/>
</dbReference>
<dbReference type="Proteomes" id="UP001370758">
    <property type="component" value="Unassembled WGS sequence"/>
</dbReference>
<accession>A0AAV9VYA7</accession>
<reference evidence="1 2" key="1">
    <citation type="submission" date="2023-08" db="EMBL/GenBank/DDBJ databases">
        <authorList>
            <person name="Palmer J.M."/>
        </authorList>
    </citation>
    <scope>NUCLEOTIDE SEQUENCE [LARGE SCALE GENOMIC DNA]</scope>
    <source>
        <strain evidence="1 2">TWF481</strain>
    </source>
</reference>
<comment type="caution">
    <text evidence="1">The sequence shown here is derived from an EMBL/GenBank/DDBJ whole genome shotgun (WGS) entry which is preliminary data.</text>
</comment>
<name>A0AAV9VYA7_9PEZI</name>
<organism evidence="1 2">
    <name type="scientific">Arthrobotrys musiformis</name>
    <dbReference type="NCBI Taxonomy" id="47236"/>
    <lineage>
        <taxon>Eukaryota</taxon>
        <taxon>Fungi</taxon>
        <taxon>Dikarya</taxon>
        <taxon>Ascomycota</taxon>
        <taxon>Pezizomycotina</taxon>
        <taxon>Orbiliomycetes</taxon>
        <taxon>Orbiliales</taxon>
        <taxon>Orbiliaceae</taxon>
        <taxon>Arthrobotrys</taxon>
    </lineage>
</organism>